<dbReference type="Proteomes" id="UP000324800">
    <property type="component" value="Unassembled WGS sequence"/>
</dbReference>
<protein>
    <submittedName>
        <fullName evidence="1">Uncharacterized protein</fullName>
    </submittedName>
</protein>
<gene>
    <name evidence="1" type="ORF">EZS28_028895</name>
</gene>
<dbReference type="AlphaFoldDB" id="A0A5J4UYV6"/>
<accession>A0A5J4UYV6</accession>
<evidence type="ECO:0000313" key="2">
    <source>
        <dbReference type="Proteomes" id="UP000324800"/>
    </source>
</evidence>
<evidence type="ECO:0000313" key="1">
    <source>
        <dbReference type="EMBL" id="KAA6375578.1"/>
    </source>
</evidence>
<reference evidence="1 2" key="1">
    <citation type="submission" date="2019-03" db="EMBL/GenBank/DDBJ databases">
        <title>Single cell metagenomics reveals metabolic interactions within the superorganism composed of flagellate Streblomastix strix and complex community of Bacteroidetes bacteria on its surface.</title>
        <authorList>
            <person name="Treitli S.C."/>
            <person name="Kolisko M."/>
            <person name="Husnik F."/>
            <person name="Keeling P."/>
            <person name="Hampl V."/>
        </authorList>
    </citation>
    <scope>NUCLEOTIDE SEQUENCE [LARGE SCALE GENOMIC DNA]</scope>
    <source>
        <strain evidence="1">ST1C</strain>
    </source>
</reference>
<proteinExistence type="predicted"/>
<sequence>MGSSTEFPVPAAHLAISKQRGEARVSYGDNYKHFLKSKFGKRSPESEQKIQLEYFYQFQQKLAYVYFVYYLVSYKFCIQHELEQSKYQICTKMFIAENAATSDNSGQLKIGMNQRMHTNTNGDEIQTKDDGLFDILKESNVGMTYAATWVEI</sequence>
<dbReference type="EMBL" id="SNRW01011126">
    <property type="protein sequence ID" value="KAA6375578.1"/>
    <property type="molecule type" value="Genomic_DNA"/>
</dbReference>
<comment type="caution">
    <text evidence="1">The sequence shown here is derived from an EMBL/GenBank/DDBJ whole genome shotgun (WGS) entry which is preliminary data.</text>
</comment>
<organism evidence="1 2">
    <name type="scientific">Streblomastix strix</name>
    <dbReference type="NCBI Taxonomy" id="222440"/>
    <lineage>
        <taxon>Eukaryota</taxon>
        <taxon>Metamonada</taxon>
        <taxon>Preaxostyla</taxon>
        <taxon>Oxymonadida</taxon>
        <taxon>Streblomastigidae</taxon>
        <taxon>Streblomastix</taxon>
    </lineage>
</organism>
<name>A0A5J4UYV6_9EUKA</name>